<dbReference type="OMA" id="EIAIARW"/>
<protein>
    <submittedName>
        <fullName evidence="2">Uncharacterized protein</fullName>
    </submittedName>
</protein>
<dbReference type="OrthoDB" id="10465833at2759"/>
<dbReference type="HOGENOM" id="CLU_1960244_0_0_1"/>
<reference evidence="2 3" key="1">
    <citation type="journal article" date="2011" name="PLoS Genet.">
        <title>Comparative genomic analysis of human fungal pathogens causing paracoccidioidomycosis.</title>
        <authorList>
            <person name="Desjardins C.A."/>
            <person name="Champion M.D."/>
            <person name="Holder J.W."/>
            <person name="Muszewska A."/>
            <person name="Goldberg J."/>
            <person name="Bailao A.M."/>
            <person name="Brigido M.M."/>
            <person name="Ferreira M.E."/>
            <person name="Garcia A.M."/>
            <person name="Grynberg M."/>
            <person name="Gujja S."/>
            <person name="Heiman D.I."/>
            <person name="Henn M.R."/>
            <person name="Kodira C.D."/>
            <person name="Leon-Narvaez H."/>
            <person name="Longo L.V."/>
            <person name="Ma L.J."/>
            <person name="Malavazi I."/>
            <person name="Matsuo A.L."/>
            <person name="Morais F.V."/>
            <person name="Pereira M."/>
            <person name="Rodriguez-Brito S."/>
            <person name="Sakthikumar S."/>
            <person name="Salem-Izacc S.M."/>
            <person name="Sykes S.M."/>
            <person name="Teixeira M.M."/>
            <person name="Vallejo M.C."/>
            <person name="Walter M.E."/>
            <person name="Yandava C."/>
            <person name="Young S."/>
            <person name="Zeng Q."/>
            <person name="Zucker J."/>
            <person name="Felipe M.S."/>
            <person name="Goldman G.H."/>
            <person name="Haas B.J."/>
            <person name="McEwen J.G."/>
            <person name="Nino-Vega G."/>
            <person name="Puccia R."/>
            <person name="San-Blas G."/>
            <person name="Soares C.M."/>
            <person name="Birren B.W."/>
            <person name="Cuomo C.A."/>
        </authorList>
    </citation>
    <scope>NUCLEOTIDE SEQUENCE [LARGE SCALE GENOMIC DNA]</scope>
    <source>
        <strain evidence="3">ATCC MYA-826 / Pb01</strain>
    </source>
</reference>
<feature type="region of interest" description="Disordered" evidence="1">
    <location>
        <begin position="1"/>
        <end position="32"/>
    </location>
</feature>
<evidence type="ECO:0000256" key="1">
    <source>
        <dbReference type="SAM" id="MobiDB-lite"/>
    </source>
</evidence>
<organism evidence="2 3">
    <name type="scientific">Paracoccidioides lutzii (strain ATCC MYA-826 / Pb01)</name>
    <name type="common">Paracoccidioides brasiliensis</name>
    <dbReference type="NCBI Taxonomy" id="502779"/>
    <lineage>
        <taxon>Eukaryota</taxon>
        <taxon>Fungi</taxon>
        <taxon>Dikarya</taxon>
        <taxon>Ascomycota</taxon>
        <taxon>Pezizomycotina</taxon>
        <taxon>Eurotiomycetes</taxon>
        <taxon>Eurotiomycetidae</taxon>
        <taxon>Onygenales</taxon>
        <taxon>Ajellomycetaceae</taxon>
        <taxon>Paracoccidioides</taxon>
    </lineage>
</organism>
<dbReference type="EMBL" id="KN294009">
    <property type="protein sequence ID" value="KGQ01102.1"/>
    <property type="molecule type" value="Genomic_DNA"/>
</dbReference>
<dbReference type="Proteomes" id="UP000002059">
    <property type="component" value="Partially assembled WGS sequence"/>
</dbReference>
<name>A0A0A2V414_PARBA</name>
<evidence type="ECO:0000313" key="3">
    <source>
        <dbReference type="Proteomes" id="UP000002059"/>
    </source>
</evidence>
<dbReference type="RefSeq" id="XP_015702657.1">
    <property type="nucleotide sequence ID" value="XM_015847745.1"/>
</dbReference>
<keyword evidence="3" id="KW-1185">Reference proteome</keyword>
<evidence type="ECO:0000313" key="2">
    <source>
        <dbReference type="EMBL" id="KGQ01102.1"/>
    </source>
</evidence>
<dbReference type="GeneID" id="26970955"/>
<proteinExistence type="predicted"/>
<accession>A0A0A2V414</accession>
<dbReference type="AlphaFoldDB" id="A0A0A2V414"/>
<dbReference type="KEGG" id="pbl:PAAG_12230"/>
<dbReference type="VEuPathDB" id="FungiDB:PAAG_12230"/>
<sequence>MDRSEEPQLGLGGTLWGEPATSNGRPPLANAKLQPTDDLKYATLRWERTYIGEIASEWLVRPDVQFRIESMLLIYRVRKADDISSVVIRWLNEKKLGSGSSRYPETETIQTTEIAIARWGQSVYQHCI</sequence>
<gene>
    <name evidence="2" type="ORF">PAAG_12230</name>
</gene>